<proteinExistence type="predicted"/>
<dbReference type="AlphaFoldDB" id="A0A0E0R1C9"/>
<dbReference type="Proteomes" id="UP000008022">
    <property type="component" value="Unassembled WGS sequence"/>
</dbReference>
<name>A0A0E0R1C9_ORYRU</name>
<protein>
    <submittedName>
        <fullName evidence="1">Uncharacterized protein</fullName>
    </submittedName>
</protein>
<dbReference type="Gramene" id="ORUFI10G16670.1">
    <property type="protein sequence ID" value="ORUFI10G16670.1"/>
    <property type="gene ID" value="ORUFI10G16670"/>
</dbReference>
<dbReference type="HOGENOM" id="CLU_114296_0_0_1"/>
<dbReference type="EnsemblPlants" id="ORUFI10G16670.1">
    <property type="protein sequence ID" value="ORUFI10G16670.1"/>
    <property type="gene ID" value="ORUFI10G16670"/>
</dbReference>
<evidence type="ECO:0000313" key="1">
    <source>
        <dbReference type="EnsemblPlants" id="ORUFI10G16670.1"/>
    </source>
</evidence>
<reference evidence="1" key="2">
    <citation type="submission" date="2015-06" db="UniProtKB">
        <authorList>
            <consortium name="EnsemblPlants"/>
        </authorList>
    </citation>
    <scope>IDENTIFICATION</scope>
</reference>
<reference evidence="2" key="1">
    <citation type="submission" date="2013-06" db="EMBL/GenBank/DDBJ databases">
        <authorList>
            <person name="Zhao Q."/>
        </authorList>
    </citation>
    <scope>NUCLEOTIDE SEQUENCE</scope>
    <source>
        <strain evidence="2">cv. W1943</strain>
    </source>
</reference>
<organism evidence="1 2">
    <name type="scientific">Oryza rufipogon</name>
    <name type="common">Brownbeard rice</name>
    <name type="synonym">Asian wild rice</name>
    <dbReference type="NCBI Taxonomy" id="4529"/>
    <lineage>
        <taxon>Eukaryota</taxon>
        <taxon>Viridiplantae</taxon>
        <taxon>Streptophyta</taxon>
        <taxon>Embryophyta</taxon>
        <taxon>Tracheophyta</taxon>
        <taxon>Spermatophyta</taxon>
        <taxon>Magnoliopsida</taxon>
        <taxon>Liliopsida</taxon>
        <taxon>Poales</taxon>
        <taxon>Poaceae</taxon>
        <taxon>BOP clade</taxon>
        <taxon>Oryzoideae</taxon>
        <taxon>Oryzeae</taxon>
        <taxon>Oryzinae</taxon>
        <taxon>Oryza</taxon>
    </lineage>
</organism>
<sequence>MVRLYRLFDVIFLNDRRDRVPVIISRASSRTSVHNALPCVHDHSTASYVRSAARLPRHHRLPDFGYIDHGYSTHGFSDHGSPGSFALATSTMAQRAIIRVEHSCRFILQSKCPRCSRLD</sequence>
<keyword evidence="2" id="KW-1185">Reference proteome</keyword>
<accession>A0A0E0R1C9</accession>
<evidence type="ECO:0000313" key="2">
    <source>
        <dbReference type="Proteomes" id="UP000008022"/>
    </source>
</evidence>